<feature type="region of interest" description="Disordered" evidence="1">
    <location>
        <begin position="1"/>
        <end position="78"/>
    </location>
</feature>
<evidence type="ECO:0000313" key="4">
    <source>
        <dbReference type="Proteomes" id="UP001153269"/>
    </source>
</evidence>
<dbReference type="Proteomes" id="UP001153269">
    <property type="component" value="Unassembled WGS sequence"/>
</dbReference>
<sequence length="457" mass="49791">NSVSRRPPGLPGLPVLRTGPGFPSERSNSDVEKTTDQEPTGNRPGAARCSAGNRTPTGDTHRPSPTPLPAGETPRCPVTHMDTQVSVKVLETQSATQLLISESPPDLSGSMSLFKARDWWSAALGEGEEFDQGCLCVGDVDNSGSGHDKVVVGSYMGMLRIFFPHVSKSSEAGVADAQLLEVQLQNAIIQVEVGKFVSCSELLHLAVLHPRKLSVYSVSGTAGNVEHGDQYQLKLVYEHNLKRTACNMTYGAFGGVTGHHSLCIQSMDGMLMFFEQDSYSFGRFLPGFLLPGPLVYNSRTDGFLTVSSARQLESYKYETLAVATEAETRQDPDQPVKTGGKRLTPDWVFVLGEQALDLSVPSFSHSSSSIFVLGERNLYCLRDNGQIRFMKKLEFSSSCFLPYASELRLCCARVSVKLSQCSSGEAQMCSPWFQVQGSNTNLTMPHCTCHNQTPQSK</sequence>
<dbReference type="GO" id="GO:0034464">
    <property type="term" value="C:BBSome"/>
    <property type="evidence" value="ECO:0007669"/>
    <property type="project" value="InterPro"/>
</dbReference>
<feature type="domain" description="PTHB1 N-terminal" evidence="2">
    <location>
        <begin position="111"/>
        <end position="405"/>
    </location>
</feature>
<dbReference type="GO" id="GO:0016020">
    <property type="term" value="C:membrane"/>
    <property type="evidence" value="ECO:0007669"/>
    <property type="project" value="TreeGrafter"/>
</dbReference>
<dbReference type="AlphaFoldDB" id="A0A9N7UDD4"/>
<dbReference type="Pfam" id="PF14727">
    <property type="entry name" value="PHTB1_N"/>
    <property type="match status" value="1"/>
</dbReference>
<evidence type="ECO:0000259" key="2">
    <source>
        <dbReference type="Pfam" id="PF14727"/>
    </source>
</evidence>
<dbReference type="EMBL" id="CADEAL010001056">
    <property type="protein sequence ID" value="CAB1428442.1"/>
    <property type="molecule type" value="Genomic_DNA"/>
</dbReference>
<feature type="non-terminal residue" evidence="3">
    <location>
        <position position="1"/>
    </location>
</feature>
<feature type="compositionally biased region" description="Low complexity" evidence="1">
    <location>
        <begin position="12"/>
        <end position="21"/>
    </location>
</feature>
<comment type="caution">
    <text evidence="3">The sequence shown here is derived from an EMBL/GenBank/DDBJ whole genome shotgun (WGS) entry which is preliminary data.</text>
</comment>
<accession>A0A9N7UDD4</accession>
<reference evidence="3" key="1">
    <citation type="submission" date="2020-03" db="EMBL/GenBank/DDBJ databases">
        <authorList>
            <person name="Weist P."/>
        </authorList>
    </citation>
    <scope>NUCLEOTIDE SEQUENCE</scope>
</reference>
<dbReference type="PANTHER" id="PTHR20991:SF0">
    <property type="entry name" value="PROTEIN PTHB1"/>
    <property type="match status" value="1"/>
</dbReference>
<gene>
    <name evidence="3" type="ORF">PLEPLA_LOCUS16415</name>
</gene>
<evidence type="ECO:0000256" key="1">
    <source>
        <dbReference type="SAM" id="MobiDB-lite"/>
    </source>
</evidence>
<dbReference type="PANTHER" id="PTHR20991">
    <property type="entry name" value="PARATHYROID HORMONE-RESPONSIVE B1 GENE"/>
    <property type="match status" value="1"/>
</dbReference>
<dbReference type="InterPro" id="IPR028073">
    <property type="entry name" value="PHTB1_N_dom"/>
</dbReference>
<dbReference type="GO" id="GO:0060271">
    <property type="term" value="P:cilium assembly"/>
    <property type="evidence" value="ECO:0007669"/>
    <property type="project" value="TreeGrafter"/>
</dbReference>
<name>A0A9N7UDD4_PLEPL</name>
<keyword evidence="4" id="KW-1185">Reference proteome</keyword>
<organism evidence="3 4">
    <name type="scientific">Pleuronectes platessa</name>
    <name type="common">European plaice</name>
    <dbReference type="NCBI Taxonomy" id="8262"/>
    <lineage>
        <taxon>Eukaryota</taxon>
        <taxon>Metazoa</taxon>
        <taxon>Chordata</taxon>
        <taxon>Craniata</taxon>
        <taxon>Vertebrata</taxon>
        <taxon>Euteleostomi</taxon>
        <taxon>Actinopterygii</taxon>
        <taxon>Neopterygii</taxon>
        <taxon>Teleostei</taxon>
        <taxon>Neoteleostei</taxon>
        <taxon>Acanthomorphata</taxon>
        <taxon>Carangaria</taxon>
        <taxon>Pleuronectiformes</taxon>
        <taxon>Pleuronectoidei</taxon>
        <taxon>Pleuronectidae</taxon>
        <taxon>Pleuronectes</taxon>
    </lineage>
</organism>
<evidence type="ECO:0000313" key="3">
    <source>
        <dbReference type="EMBL" id="CAB1428442.1"/>
    </source>
</evidence>
<dbReference type="InterPro" id="IPR026511">
    <property type="entry name" value="PTHB1"/>
</dbReference>
<proteinExistence type="predicted"/>
<protein>
    <recommendedName>
        <fullName evidence="2">PTHB1 N-terminal domain-containing protein</fullName>
    </recommendedName>
</protein>
<feature type="compositionally biased region" description="Basic and acidic residues" evidence="1">
    <location>
        <begin position="27"/>
        <end position="36"/>
    </location>
</feature>